<keyword evidence="2" id="KW-1185">Reference proteome</keyword>
<name>A0ACC1MIS9_9PEZI</name>
<gene>
    <name evidence="1" type="ORF">NUW58_g10708</name>
</gene>
<reference evidence="1" key="1">
    <citation type="submission" date="2022-10" db="EMBL/GenBank/DDBJ databases">
        <title>Genome Sequence of Xylaria curta.</title>
        <authorList>
            <person name="Buettner E."/>
        </authorList>
    </citation>
    <scope>NUCLEOTIDE SEQUENCE</scope>
    <source>
        <strain evidence="1">Babe10</strain>
    </source>
</reference>
<organism evidence="1 2">
    <name type="scientific">Xylaria curta</name>
    <dbReference type="NCBI Taxonomy" id="42375"/>
    <lineage>
        <taxon>Eukaryota</taxon>
        <taxon>Fungi</taxon>
        <taxon>Dikarya</taxon>
        <taxon>Ascomycota</taxon>
        <taxon>Pezizomycotina</taxon>
        <taxon>Sordariomycetes</taxon>
        <taxon>Xylariomycetidae</taxon>
        <taxon>Xylariales</taxon>
        <taxon>Xylariaceae</taxon>
        <taxon>Xylaria</taxon>
    </lineage>
</organism>
<proteinExistence type="predicted"/>
<evidence type="ECO:0000313" key="1">
    <source>
        <dbReference type="EMBL" id="KAJ2966246.1"/>
    </source>
</evidence>
<dbReference type="EMBL" id="JAPDGR010005200">
    <property type="protein sequence ID" value="KAJ2966246.1"/>
    <property type="molecule type" value="Genomic_DNA"/>
</dbReference>
<comment type="caution">
    <text evidence="1">The sequence shown here is derived from an EMBL/GenBank/DDBJ whole genome shotgun (WGS) entry which is preliminary data.</text>
</comment>
<sequence>MRALVDYLFEASPRATIVMSTIITSPWDNVEDCVKSANAQIRQVAMDLIREGKPVVMAEMHHDQGLPNRVEKKHIGKDNMHPIDAGYFLMGDIFIDSILDAEEQGWLRAPVNNGIAFDGEAERHAEEAKSEKQTEEKKPEEHAKEEEKPNTQKRSLRAAIPIISLN</sequence>
<dbReference type="Proteomes" id="UP001143856">
    <property type="component" value="Unassembled WGS sequence"/>
</dbReference>
<protein>
    <submittedName>
        <fullName evidence="1">Uncharacterized protein</fullName>
    </submittedName>
</protein>
<evidence type="ECO:0000313" key="2">
    <source>
        <dbReference type="Proteomes" id="UP001143856"/>
    </source>
</evidence>
<accession>A0ACC1MIS9</accession>